<dbReference type="CDD" id="cd02138">
    <property type="entry name" value="TdsD-like"/>
    <property type="match status" value="1"/>
</dbReference>
<accession>A0A2A2GAN9</accession>
<dbReference type="InterPro" id="IPR029479">
    <property type="entry name" value="Nitroreductase"/>
</dbReference>
<evidence type="ECO:0000256" key="2">
    <source>
        <dbReference type="ARBA" id="ARBA00023002"/>
    </source>
</evidence>
<evidence type="ECO:0000313" key="4">
    <source>
        <dbReference type="EMBL" id="PAU94816.1"/>
    </source>
</evidence>
<feature type="domain" description="Nitroreductase" evidence="3">
    <location>
        <begin position="23"/>
        <end position="74"/>
    </location>
</feature>
<dbReference type="PANTHER" id="PTHR43673:SF10">
    <property type="entry name" value="NADH DEHYDROGENASE_NAD(P)H NITROREDUCTASE XCC3605-RELATED"/>
    <property type="match status" value="1"/>
</dbReference>
<dbReference type="PANTHER" id="PTHR43673">
    <property type="entry name" value="NAD(P)H NITROREDUCTASE YDGI-RELATED"/>
    <property type="match status" value="1"/>
</dbReference>
<dbReference type="Pfam" id="PF00881">
    <property type="entry name" value="Nitroreductase"/>
    <property type="match status" value="2"/>
</dbReference>
<proteinExistence type="inferred from homology"/>
<comment type="similarity">
    <text evidence="1">Belongs to the nitroreductase family.</text>
</comment>
<dbReference type="RefSeq" id="WP_095605683.1">
    <property type="nucleotide sequence ID" value="NZ_NSKE01000003.1"/>
</dbReference>
<feature type="domain" description="Nitroreductase" evidence="3">
    <location>
        <begin position="77"/>
        <end position="166"/>
    </location>
</feature>
<organism evidence="4 5">
    <name type="scientific">Fodinibius salipaludis</name>
    <dbReference type="NCBI Taxonomy" id="2032627"/>
    <lineage>
        <taxon>Bacteria</taxon>
        <taxon>Pseudomonadati</taxon>
        <taxon>Balneolota</taxon>
        <taxon>Balneolia</taxon>
        <taxon>Balneolales</taxon>
        <taxon>Balneolaceae</taxon>
        <taxon>Fodinibius</taxon>
    </lineage>
</organism>
<comment type="caution">
    <text evidence="4">The sequence shown here is derived from an EMBL/GenBank/DDBJ whole genome shotgun (WGS) entry which is preliminary data.</text>
</comment>
<evidence type="ECO:0000313" key="5">
    <source>
        <dbReference type="Proteomes" id="UP000218831"/>
    </source>
</evidence>
<protein>
    <submittedName>
        <fullName evidence="4">Nitroreductase</fullName>
    </submittedName>
</protein>
<gene>
    <name evidence="4" type="ORF">CK503_04920</name>
</gene>
<evidence type="ECO:0000259" key="3">
    <source>
        <dbReference type="Pfam" id="PF00881"/>
    </source>
</evidence>
<reference evidence="4 5" key="1">
    <citation type="submission" date="2017-08" db="EMBL/GenBank/DDBJ databases">
        <title>Aliifodinibius alkalisoli sp. nov., isolated from saline alkaline soil.</title>
        <authorList>
            <person name="Liu D."/>
            <person name="Zhang G."/>
        </authorList>
    </citation>
    <scope>NUCLEOTIDE SEQUENCE [LARGE SCALE GENOMIC DNA]</scope>
    <source>
        <strain evidence="4 5">WN023</strain>
    </source>
</reference>
<sequence>MQATDEQPIKLADTEYPIHELLQKRWSPRAFNEKAVDRELLNQLFEAARWAPSSYNEQPWRFIVARKQDQEAYKQLATVMNDFNQSWAKNAPVLVLALTKTTFDLDGRDNPHAGHDLGQAIAHLTFEATQHDLYVHQMAGILPQKAREIYNISEDYKPMTMFTIGYKGHPESLNEKMKKQETSPRIRKDLDEILFDGEWEE</sequence>
<dbReference type="OrthoDB" id="9809288at2"/>
<name>A0A2A2GAN9_9BACT</name>
<dbReference type="EMBL" id="NSKE01000003">
    <property type="protein sequence ID" value="PAU94816.1"/>
    <property type="molecule type" value="Genomic_DNA"/>
</dbReference>
<dbReference type="AlphaFoldDB" id="A0A2A2GAN9"/>
<keyword evidence="2" id="KW-0560">Oxidoreductase</keyword>
<dbReference type="Proteomes" id="UP000218831">
    <property type="component" value="Unassembled WGS sequence"/>
</dbReference>
<dbReference type="GO" id="GO:0016491">
    <property type="term" value="F:oxidoreductase activity"/>
    <property type="evidence" value="ECO:0007669"/>
    <property type="project" value="UniProtKB-KW"/>
</dbReference>
<dbReference type="Gene3D" id="3.40.109.10">
    <property type="entry name" value="NADH Oxidase"/>
    <property type="match status" value="1"/>
</dbReference>
<evidence type="ECO:0000256" key="1">
    <source>
        <dbReference type="ARBA" id="ARBA00007118"/>
    </source>
</evidence>
<dbReference type="SUPFAM" id="SSF55469">
    <property type="entry name" value="FMN-dependent nitroreductase-like"/>
    <property type="match status" value="1"/>
</dbReference>
<dbReference type="InterPro" id="IPR000415">
    <property type="entry name" value="Nitroreductase-like"/>
</dbReference>
<keyword evidence="5" id="KW-1185">Reference proteome</keyword>